<gene>
    <name evidence="8" type="primary">Alg14</name>
</gene>
<evidence type="ECO:0000256" key="1">
    <source>
        <dbReference type="ARBA" id="ARBA00004389"/>
    </source>
</evidence>
<accession>A0A6F9D5I5</accession>
<evidence type="ECO:0000313" key="8">
    <source>
        <dbReference type="EMBL" id="CAB3221199.1"/>
    </source>
</evidence>
<dbReference type="InterPro" id="IPR013969">
    <property type="entry name" value="Oligosacch_biosynth_Alg14"/>
</dbReference>
<comment type="similarity">
    <text evidence="2">Belongs to the ALG14 family.</text>
</comment>
<dbReference type="AlphaFoldDB" id="A0A6F9D5I5"/>
<evidence type="ECO:0000256" key="4">
    <source>
        <dbReference type="ARBA" id="ARBA00022692"/>
    </source>
</evidence>
<dbReference type="EMBL" id="LR782862">
    <property type="protein sequence ID" value="CAB3221199.1"/>
    <property type="molecule type" value="mRNA"/>
</dbReference>
<dbReference type="PANTHER" id="PTHR12154:SF4">
    <property type="entry name" value="UDP-N-ACETYLGLUCOSAMINE TRANSFERASE SUBUNIT ALG14 HOMOLOG"/>
    <property type="match status" value="1"/>
</dbReference>
<dbReference type="GO" id="GO:0004577">
    <property type="term" value="F:N-acetylglucosaminyldiphosphodolichol N-acetylglucosaminyltransferase activity"/>
    <property type="evidence" value="ECO:0007669"/>
    <property type="project" value="TreeGrafter"/>
</dbReference>
<name>A0A6F9D5I5_9ASCI</name>
<keyword evidence="8" id="KW-0808">Transferase</keyword>
<protein>
    <recommendedName>
        <fullName evidence="3">UDP-N-acetylglucosamine transferase subunit ALG14</fullName>
    </recommendedName>
</protein>
<keyword evidence="6" id="KW-1133">Transmembrane helix</keyword>
<dbReference type="GO" id="GO:0006488">
    <property type="term" value="P:dolichol-linked oligosaccharide biosynthetic process"/>
    <property type="evidence" value="ECO:0007669"/>
    <property type="project" value="InterPro"/>
</dbReference>
<dbReference type="Pfam" id="PF08660">
    <property type="entry name" value="Alg14"/>
    <property type="match status" value="1"/>
</dbReference>
<keyword evidence="4" id="KW-0812">Transmembrane</keyword>
<keyword evidence="5" id="KW-0256">Endoplasmic reticulum</keyword>
<evidence type="ECO:0000256" key="3">
    <source>
        <dbReference type="ARBA" id="ARBA00017467"/>
    </source>
</evidence>
<evidence type="ECO:0000256" key="7">
    <source>
        <dbReference type="ARBA" id="ARBA00023136"/>
    </source>
</evidence>
<comment type="subcellular location">
    <subcellularLocation>
        <location evidence="1">Endoplasmic reticulum membrane</location>
        <topology evidence="1">Single-pass membrane protein</topology>
    </subcellularLocation>
</comment>
<evidence type="ECO:0000256" key="6">
    <source>
        <dbReference type="ARBA" id="ARBA00022989"/>
    </source>
</evidence>
<organism evidence="8">
    <name type="scientific">Phallusia mammillata</name>
    <dbReference type="NCBI Taxonomy" id="59560"/>
    <lineage>
        <taxon>Eukaryota</taxon>
        <taxon>Metazoa</taxon>
        <taxon>Chordata</taxon>
        <taxon>Tunicata</taxon>
        <taxon>Ascidiacea</taxon>
        <taxon>Phlebobranchia</taxon>
        <taxon>Ascidiidae</taxon>
        <taxon>Phallusia</taxon>
    </lineage>
</organism>
<evidence type="ECO:0000256" key="2">
    <source>
        <dbReference type="ARBA" id="ARBA00009731"/>
    </source>
</evidence>
<keyword evidence="7" id="KW-0472">Membrane</keyword>
<dbReference type="Gene3D" id="3.40.50.2000">
    <property type="entry name" value="Glycogen Phosphorylase B"/>
    <property type="match status" value="1"/>
</dbReference>
<dbReference type="NCBIfam" id="NF041549">
    <property type="entry name" value="PssD"/>
    <property type="match status" value="1"/>
</dbReference>
<sequence length="209" mass="23376">MAFLLITGLLVLFAIRLFYVLFHLQEKPSKSLKTRSVLAVAGSGGHTTEIVRLLSSLPSTFRPHSYVVATSDKMSVKKIESFESTEGSENKFTLYKIPRSREVSQSWGSTIITTFHACLASFPIMWKSRPDILLCNGPGTCIPLCIVALIYKVLGICATDIVFVESMCRVTTMSLSGKILYPFANRFYVQWPQLLQQYPHAIYLGGRLV</sequence>
<reference evidence="8" key="1">
    <citation type="submission" date="2020-04" db="EMBL/GenBank/DDBJ databases">
        <authorList>
            <person name="Neveu A P."/>
        </authorList>
    </citation>
    <scope>NUCLEOTIDE SEQUENCE</scope>
    <source>
        <tissue evidence="8">Whole embryo</tissue>
    </source>
</reference>
<evidence type="ECO:0000256" key="5">
    <source>
        <dbReference type="ARBA" id="ARBA00022824"/>
    </source>
</evidence>
<dbReference type="GO" id="GO:0043541">
    <property type="term" value="C:UDP-N-acetylglucosamine transferase complex"/>
    <property type="evidence" value="ECO:0007669"/>
    <property type="project" value="TreeGrafter"/>
</dbReference>
<dbReference type="PANTHER" id="PTHR12154">
    <property type="entry name" value="GLYCOSYL TRANSFERASE-RELATED"/>
    <property type="match status" value="1"/>
</dbReference>
<proteinExistence type="evidence at transcript level"/>